<dbReference type="EMBL" id="JH692073">
    <property type="protein sequence ID" value="EIP84556.1"/>
    <property type="molecule type" value="Genomic_DNA"/>
</dbReference>
<gene>
    <name evidence="1" type="ORF">A33K_18721</name>
</gene>
<sequence length="180" mass="20839">MTGMKLSDFKIGLEFICGPFWWRCTDVGTRTVTAIRLVEDDPVWYEGPPYMVEEVVLNEAELDDAHLIEEDHIRASIAEARSSGHPNFPHEALMRMMEARLEGEPYPRKGLFRFDRVRADGEILHPYAGRRADDSWIICFYLPFMKEWGEMQEVEFIALPIAANIDVKQRAAQSPQPRRI</sequence>
<evidence type="ECO:0000313" key="1">
    <source>
        <dbReference type="EMBL" id="EIP84556.1"/>
    </source>
</evidence>
<name>A0ABN0FXA5_9BURK</name>
<organism evidence="1 2">
    <name type="scientific">Burkholderia humptydooensis MSMB43</name>
    <dbReference type="NCBI Taxonomy" id="441157"/>
    <lineage>
        <taxon>Bacteria</taxon>
        <taxon>Pseudomonadati</taxon>
        <taxon>Pseudomonadota</taxon>
        <taxon>Betaproteobacteria</taxon>
        <taxon>Burkholderiales</taxon>
        <taxon>Burkholderiaceae</taxon>
        <taxon>Burkholderia</taxon>
        <taxon>pseudomallei group</taxon>
    </lineage>
</organism>
<accession>A0ABN0FXA5</accession>
<proteinExistence type="predicted"/>
<protein>
    <submittedName>
        <fullName evidence="1">Uncharacterized protein</fullName>
    </submittedName>
</protein>
<dbReference type="Proteomes" id="UP000004682">
    <property type="component" value="Unassembled WGS sequence"/>
</dbReference>
<reference evidence="2" key="1">
    <citation type="journal article" date="2012" name="J. Bacteriol.">
        <title>Revised Genome Sequence of Burkholderia thailandensis MSMB43 with Improved Annotation.</title>
        <authorList>
            <person name="Zhuo Y."/>
            <person name="Liu L."/>
            <person name="Wang Q."/>
            <person name="Liu X."/>
            <person name="Ren B."/>
            <person name="Liu M."/>
            <person name="Ni P."/>
            <person name="Cheng Y.Q."/>
            <person name="Zhang L."/>
        </authorList>
    </citation>
    <scope>NUCLEOTIDE SEQUENCE [LARGE SCALE GENOMIC DNA]</scope>
    <source>
        <strain evidence="2">MSMB43</strain>
    </source>
</reference>
<keyword evidence="2" id="KW-1185">Reference proteome</keyword>
<evidence type="ECO:0000313" key="2">
    <source>
        <dbReference type="Proteomes" id="UP000004682"/>
    </source>
</evidence>